<feature type="transmembrane region" description="Helical" evidence="1">
    <location>
        <begin position="111"/>
        <end position="130"/>
    </location>
</feature>
<accession>A0ABN3SWV7</accession>
<organism evidence="2 3">
    <name type="scientific">Nonomuraea recticatena</name>
    <dbReference type="NCBI Taxonomy" id="46178"/>
    <lineage>
        <taxon>Bacteria</taxon>
        <taxon>Bacillati</taxon>
        <taxon>Actinomycetota</taxon>
        <taxon>Actinomycetes</taxon>
        <taxon>Streptosporangiales</taxon>
        <taxon>Streptosporangiaceae</taxon>
        <taxon>Nonomuraea</taxon>
    </lineage>
</organism>
<keyword evidence="1" id="KW-1133">Transmembrane helix</keyword>
<keyword evidence="1" id="KW-0812">Transmembrane</keyword>
<protein>
    <submittedName>
        <fullName evidence="2">Uncharacterized protein</fullName>
    </submittedName>
</protein>
<comment type="caution">
    <text evidence="2">The sequence shown here is derived from an EMBL/GenBank/DDBJ whole genome shotgun (WGS) entry which is preliminary data.</text>
</comment>
<proteinExistence type="predicted"/>
<gene>
    <name evidence="2" type="ORF">GCM10010412_074050</name>
</gene>
<feature type="transmembrane region" description="Helical" evidence="1">
    <location>
        <begin position="30"/>
        <end position="47"/>
    </location>
</feature>
<keyword evidence="1" id="KW-0472">Membrane</keyword>
<name>A0ABN3SWV7_9ACTN</name>
<sequence length="149" mass="15282">MTRAGTARPPTEETGMTADTFLRTTLRIDGWSTAAFGVVMLVASTALSEPLGLPTAWSIPFGVAMLGGAAALGLIAGYPQIPARYAAFVVVGNAASGAALVLLAFTDVIPLTGLGVAFLLVGALVVAIYATMEFIGLRRMTTVTPRQPA</sequence>
<dbReference type="EMBL" id="BAAATE010000027">
    <property type="protein sequence ID" value="GAA2686498.1"/>
    <property type="molecule type" value="Genomic_DNA"/>
</dbReference>
<reference evidence="2 3" key="1">
    <citation type="journal article" date="2019" name="Int. J. Syst. Evol. Microbiol.">
        <title>The Global Catalogue of Microorganisms (GCM) 10K type strain sequencing project: providing services to taxonomists for standard genome sequencing and annotation.</title>
        <authorList>
            <consortium name="The Broad Institute Genomics Platform"/>
            <consortium name="The Broad Institute Genome Sequencing Center for Infectious Disease"/>
            <person name="Wu L."/>
            <person name="Ma J."/>
        </authorList>
    </citation>
    <scope>NUCLEOTIDE SEQUENCE [LARGE SCALE GENOMIC DNA]</scope>
    <source>
        <strain evidence="2 3">JCM 6835</strain>
    </source>
</reference>
<keyword evidence="3" id="KW-1185">Reference proteome</keyword>
<evidence type="ECO:0000313" key="2">
    <source>
        <dbReference type="EMBL" id="GAA2686498.1"/>
    </source>
</evidence>
<feature type="transmembrane region" description="Helical" evidence="1">
    <location>
        <begin position="59"/>
        <end position="78"/>
    </location>
</feature>
<evidence type="ECO:0000256" key="1">
    <source>
        <dbReference type="SAM" id="Phobius"/>
    </source>
</evidence>
<evidence type="ECO:0000313" key="3">
    <source>
        <dbReference type="Proteomes" id="UP001501666"/>
    </source>
</evidence>
<feature type="transmembrane region" description="Helical" evidence="1">
    <location>
        <begin position="85"/>
        <end position="105"/>
    </location>
</feature>
<dbReference type="Proteomes" id="UP001501666">
    <property type="component" value="Unassembled WGS sequence"/>
</dbReference>